<evidence type="ECO:0008006" key="4">
    <source>
        <dbReference type="Google" id="ProtNLM"/>
    </source>
</evidence>
<evidence type="ECO:0000313" key="3">
    <source>
        <dbReference type="Proteomes" id="UP000019484"/>
    </source>
</evidence>
<comment type="caution">
    <text evidence="2">The sequence shown here is derived from an EMBL/GenBank/DDBJ whole genome shotgun (WGS) entry which is preliminary data.</text>
</comment>
<evidence type="ECO:0000313" key="2">
    <source>
        <dbReference type="EMBL" id="EXJ93409.1"/>
    </source>
</evidence>
<dbReference type="OrthoDB" id="424974at2759"/>
<dbReference type="RefSeq" id="XP_007720903.1">
    <property type="nucleotide sequence ID" value="XM_007722713.1"/>
</dbReference>
<dbReference type="EMBL" id="AMWN01000002">
    <property type="protein sequence ID" value="EXJ93409.1"/>
    <property type="molecule type" value="Genomic_DNA"/>
</dbReference>
<feature type="compositionally biased region" description="Basic and acidic residues" evidence="1">
    <location>
        <begin position="97"/>
        <end position="113"/>
    </location>
</feature>
<reference evidence="2 3" key="1">
    <citation type="submission" date="2013-03" db="EMBL/GenBank/DDBJ databases">
        <title>The Genome Sequence of Capronia coronata CBS 617.96.</title>
        <authorList>
            <consortium name="The Broad Institute Genomics Platform"/>
            <person name="Cuomo C."/>
            <person name="de Hoog S."/>
            <person name="Gorbushina A."/>
            <person name="Walker B."/>
            <person name="Young S.K."/>
            <person name="Zeng Q."/>
            <person name="Gargeya S."/>
            <person name="Fitzgerald M."/>
            <person name="Haas B."/>
            <person name="Abouelleil A."/>
            <person name="Allen A.W."/>
            <person name="Alvarado L."/>
            <person name="Arachchi H.M."/>
            <person name="Berlin A.M."/>
            <person name="Chapman S.B."/>
            <person name="Gainer-Dewar J."/>
            <person name="Goldberg J."/>
            <person name="Griggs A."/>
            <person name="Gujja S."/>
            <person name="Hansen M."/>
            <person name="Howarth C."/>
            <person name="Imamovic A."/>
            <person name="Ireland A."/>
            <person name="Larimer J."/>
            <person name="McCowan C."/>
            <person name="Murphy C."/>
            <person name="Pearson M."/>
            <person name="Poon T.W."/>
            <person name="Priest M."/>
            <person name="Roberts A."/>
            <person name="Saif S."/>
            <person name="Shea T."/>
            <person name="Sisk P."/>
            <person name="Sykes S."/>
            <person name="Wortman J."/>
            <person name="Nusbaum C."/>
            <person name="Birren B."/>
        </authorList>
    </citation>
    <scope>NUCLEOTIDE SEQUENCE [LARGE SCALE GENOMIC DNA]</scope>
    <source>
        <strain evidence="2 3">CBS 617.96</strain>
    </source>
</reference>
<dbReference type="STRING" id="1182541.W9ZFZ7"/>
<sequence>MSPLVLYPVLALGLRLSQHQFLNISTTRSKILHFLSEFTWDLLCKAYADQTFDLKYFQALCLLAQVDFACCKPGRAQAQVALGLRLAGSRGMLASEDPSRSDNEESLENREMI</sequence>
<accession>W9ZFZ7</accession>
<dbReference type="Proteomes" id="UP000019484">
    <property type="component" value="Unassembled WGS sequence"/>
</dbReference>
<evidence type="ECO:0000256" key="1">
    <source>
        <dbReference type="SAM" id="MobiDB-lite"/>
    </source>
</evidence>
<dbReference type="GeneID" id="19156702"/>
<dbReference type="HOGENOM" id="CLU_2133200_0_0_1"/>
<name>W9ZFZ7_9EURO</name>
<organism evidence="2 3">
    <name type="scientific">Capronia coronata CBS 617.96</name>
    <dbReference type="NCBI Taxonomy" id="1182541"/>
    <lineage>
        <taxon>Eukaryota</taxon>
        <taxon>Fungi</taxon>
        <taxon>Dikarya</taxon>
        <taxon>Ascomycota</taxon>
        <taxon>Pezizomycotina</taxon>
        <taxon>Eurotiomycetes</taxon>
        <taxon>Chaetothyriomycetidae</taxon>
        <taxon>Chaetothyriales</taxon>
        <taxon>Herpotrichiellaceae</taxon>
        <taxon>Capronia</taxon>
    </lineage>
</organism>
<proteinExistence type="predicted"/>
<feature type="region of interest" description="Disordered" evidence="1">
    <location>
        <begin position="92"/>
        <end position="113"/>
    </location>
</feature>
<gene>
    <name evidence="2" type="ORF">A1O1_01801</name>
</gene>
<dbReference type="AlphaFoldDB" id="W9ZFZ7"/>
<protein>
    <recommendedName>
        <fullName evidence="4">Transcription factor domain-containing protein</fullName>
    </recommendedName>
</protein>
<keyword evidence="3" id="KW-1185">Reference proteome</keyword>